<organism evidence="3 4">
    <name type="scientific">Saccharata proteae CBS 121410</name>
    <dbReference type="NCBI Taxonomy" id="1314787"/>
    <lineage>
        <taxon>Eukaryota</taxon>
        <taxon>Fungi</taxon>
        <taxon>Dikarya</taxon>
        <taxon>Ascomycota</taxon>
        <taxon>Pezizomycotina</taxon>
        <taxon>Dothideomycetes</taxon>
        <taxon>Dothideomycetes incertae sedis</taxon>
        <taxon>Botryosphaeriales</taxon>
        <taxon>Saccharataceae</taxon>
        <taxon>Saccharata</taxon>
    </lineage>
</organism>
<proteinExistence type="predicted"/>
<sequence>RALRKPSPGLLARMKLLDVRNKARAASNGLDKIGRIPESQIRELDSLHQNLSIRVERRGSAWSGPGLCPQLTGGSLPEPNTEGLHSQDSNISSMLSTSDRMAHSDRDHSDIDSLEASRLDHTTQARGDSVPTAASRDDIDLELSTDQEIPPTPPLKDLPPSPVSPPADLNLETQEGGASESYFNPHGLSRAASIYTLSRVSFTSQLSQLTSIRLPEAASLSSSIAAIPTANAAAKALDDAGGQIRAWIKKAGEVLSGLDAEDDVEWAAAGGREGLDEVDAAIRKFETLIQVFVVAIDHLQSRDDASSLPRGELPRLVGYTEVILNNWDQIKARLHAVKNQVEIAMEWEELWSVVLGEIGLEMEALSRLVFEMEERRHRSVLAECLVESSNGLDIETLQTIVEETPTRNTRLLAGNGSNLSGLLNPSTPEAPGAHANEDFNLLSLSARTQPLRASLDFIPMRLSQFQQRASSVFPSACEELENRRISLERQWRKLDGDANSLKRELGEDRWVATFRSAAKTAQEMCKVVEQNLAEVQEALDEELQHKNVPAMLKLIEGFEGAKMHWAPGIEKVLRTIDNGVKNRLTVNGEILCLQSDMRRVWSDLQARLKMMEQQLEGLSISKNQQLRDSVSTIVSMEPLDQSVSSSVVETPGSSPASSVILTSRKSSEQELTTPYFGLKSRQSSFASSPKSQTNNMVSRSSASEASPSPTLSRYSSATPTPSRRFSTSPSSKSDKPRWNASTSMKETIVGHYHRMAATEAPSERKDKPGRTLRSVASHSAIPKPSPLSRNSMLSPPPSSLPRPASTTPAAASSARRPVSIAQPPRTPSRSSWSRMGFRTFSSTLPTNGYGKRQSAFLEPFAIEDSGRDSPSGHSPSGKRPSRPSSVMASGRRSSMLPMSRNKASGRESQMSSRD</sequence>
<dbReference type="GO" id="GO:0030473">
    <property type="term" value="P:nuclear migration along microtubule"/>
    <property type="evidence" value="ECO:0007669"/>
    <property type="project" value="TreeGrafter"/>
</dbReference>
<dbReference type="Proteomes" id="UP000799776">
    <property type="component" value="Unassembled WGS sequence"/>
</dbReference>
<feature type="compositionally biased region" description="Polar residues" evidence="2">
    <location>
        <begin position="681"/>
        <end position="697"/>
    </location>
</feature>
<evidence type="ECO:0000256" key="1">
    <source>
        <dbReference type="SAM" id="Coils"/>
    </source>
</evidence>
<gene>
    <name evidence="3" type="ORF">K490DRAFT_928</name>
</gene>
<reference evidence="3" key="1">
    <citation type="journal article" date="2020" name="Stud. Mycol.">
        <title>101 Dothideomycetes genomes: a test case for predicting lifestyles and emergence of pathogens.</title>
        <authorList>
            <person name="Haridas S."/>
            <person name="Albert R."/>
            <person name="Binder M."/>
            <person name="Bloem J."/>
            <person name="Labutti K."/>
            <person name="Salamov A."/>
            <person name="Andreopoulos B."/>
            <person name="Baker S."/>
            <person name="Barry K."/>
            <person name="Bills G."/>
            <person name="Bluhm B."/>
            <person name="Cannon C."/>
            <person name="Castanera R."/>
            <person name="Culley D."/>
            <person name="Daum C."/>
            <person name="Ezra D."/>
            <person name="Gonzalez J."/>
            <person name="Henrissat B."/>
            <person name="Kuo A."/>
            <person name="Liang C."/>
            <person name="Lipzen A."/>
            <person name="Lutzoni F."/>
            <person name="Magnuson J."/>
            <person name="Mondo S."/>
            <person name="Nolan M."/>
            <person name="Ohm R."/>
            <person name="Pangilinan J."/>
            <person name="Park H.-J."/>
            <person name="Ramirez L."/>
            <person name="Alfaro M."/>
            <person name="Sun H."/>
            <person name="Tritt A."/>
            <person name="Yoshinaga Y."/>
            <person name="Zwiers L.-H."/>
            <person name="Turgeon B."/>
            <person name="Goodwin S."/>
            <person name="Spatafora J."/>
            <person name="Crous P."/>
            <person name="Grigoriev I."/>
        </authorList>
    </citation>
    <scope>NUCLEOTIDE SEQUENCE</scope>
    <source>
        <strain evidence="3">CBS 121410</strain>
    </source>
</reference>
<feature type="compositionally biased region" description="Basic and acidic residues" evidence="2">
    <location>
        <begin position="100"/>
        <end position="123"/>
    </location>
</feature>
<feature type="non-terminal residue" evidence="3">
    <location>
        <position position="914"/>
    </location>
</feature>
<feature type="region of interest" description="Disordered" evidence="2">
    <location>
        <begin position="756"/>
        <end position="914"/>
    </location>
</feature>
<dbReference type="InterPro" id="IPR013889">
    <property type="entry name" value="Karyogamy_KAR9"/>
</dbReference>
<feature type="compositionally biased region" description="Low complexity" evidence="2">
    <location>
        <begin position="869"/>
        <end position="885"/>
    </location>
</feature>
<dbReference type="GO" id="GO:0051293">
    <property type="term" value="P:establishment of spindle localization"/>
    <property type="evidence" value="ECO:0007669"/>
    <property type="project" value="TreeGrafter"/>
</dbReference>
<evidence type="ECO:0000256" key="2">
    <source>
        <dbReference type="SAM" id="MobiDB-lite"/>
    </source>
</evidence>
<feature type="compositionally biased region" description="Low complexity" evidence="2">
    <location>
        <begin position="698"/>
        <end position="731"/>
    </location>
</feature>
<dbReference type="PANTHER" id="PTHR37271">
    <property type="entry name" value="KARYOGAMY PROTEIN KAR9"/>
    <property type="match status" value="1"/>
</dbReference>
<evidence type="ECO:0000313" key="3">
    <source>
        <dbReference type="EMBL" id="KAF2088405.1"/>
    </source>
</evidence>
<feature type="non-terminal residue" evidence="3">
    <location>
        <position position="1"/>
    </location>
</feature>
<dbReference type="OrthoDB" id="5559380at2759"/>
<feature type="region of interest" description="Disordered" evidence="2">
    <location>
        <begin position="62"/>
        <end position="183"/>
    </location>
</feature>
<accession>A0A9P4HUQ4</accession>
<feature type="compositionally biased region" description="Low complexity" evidence="2">
    <location>
        <begin position="801"/>
        <end position="817"/>
    </location>
</feature>
<protein>
    <submittedName>
        <fullName evidence="3">KAR9-domain-containing protein</fullName>
    </submittedName>
</protein>
<feature type="compositionally biased region" description="Pro residues" evidence="2">
    <location>
        <begin position="150"/>
        <end position="165"/>
    </location>
</feature>
<dbReference type="GO" id="GO:0031578">
    <property type="term" value="P:mitotic spindle orientation checkpoint signaling"/>
    <property type="evidence" value="ECO:0007669"/>
    <property type="project" value="TreeGrafter"/>
</dbReference>
<keyword evidence="4" id="KW-1185">Reference proteome</keyword>
<dbReference type="PANTHER" id="PTHR37271:SF1">
    <property type="entry name" value="KARYOGAMY PROTEIN KAR9"/>
    <property type="match status" value="1"/>
</dbReference>
<dbReference type="GO" id="GO:0005816">
    <property type="term" value="C:spindle pole body"/>
    <property type="evidence" value="ECO:0007669"/>
    <property type="project" value="TreeGrafter"/>
</dbReference>
<dbReference type="GO" id="GO:0005938">
    <property type="term" value="C:cell cortex"/>
    <property type="evidence" value="ECO:0007669"/>
    <property type="project" value="TreeGrafter"/>
</dbReference>
<dbReference type="Pfam" id="PF08580">
    <property type="entry name" value="KAR9"/>
    <property type="match status" value="1"/>
</dbReference>
<dbReference type="AlphaFoldDB" id="A0A9P4HUQ4"/>
<dbReference type="GO" id="GO:0043332">
    <property type="term" value="C:mating projection tip"/>
    <property type="evidence" value="ECO:0007669"/>
    <property type="project" value="TreeGrafter"/>
</dbReference>
<evidence type="ECO:0000313" key="4">
    <source>
        <dbReference type="Proteomes" id="UP000799776"/>
    </source>
</evidence>
<feature type="compositionally biased region" description="Polar residues" evidence="2">
    <location>
        <begin position="83"/>
        <end position="99"/>
    </location>
</feature>
<dbReference type="EMBL" id="ML978716">
    <property type="protein sequence ID" value="KAF2088405.1"/>
    <property type="molecule type" value="Genomic_DNA"/>
</dbReference>
<keyword evidence="1" id="KW-0175">Coiled coil</keyword>
<comment type="caution">
    <text evidence="3">The sequence shown here is derived from an EMBL/GenBank/DDBJ whole genome shotgun (WGS) entry which is preliminary data.</text>
</comment>
<feature type="coiled-coil region" evidence="1">
    <location>
        <begin position="477"/>
        <end position="545"/>
    </location>
</feature>
<feature type="region of interest" description="Disordered" evidence="2">
    <location>
        <begin position="681"/>
        <end position="740"/>
    </location>
</feature>
<name>A0A9P4HUQ4_9PEZI</name>
<feature type="region of interest" description="Disordered" evidence="2">
    <location>
        <begin position="643"/>
        <end position="665"/>
    </location>
</feature>